<dbReference type="Proteomes" id="UP000587586">
    <property type="component" value="Unassembled WGS sequence"/>
</dbReference>
<dbReference type="InterPro" id="IPR028098">
    <property type="entry name" value="Glyco_trans_4-like_N"/>
</dbReference>
<sequence length="448" mass="51393">MTRRSLNILMICHRNRLDAYARPHALAAQLVRRGHRVTLLLHSVNDRFGIRTFDWDGVRAVEIPDLLWGRMRTGWDPWNTLNRIYFLSREKERYDLVHCFETRPATIYPALYFVRKHNLPWITDWNDWFGRGGLIEINRPGWYRTIFGGLETYYEEAFRPKADGLTVISTALADRASGLGLLPEQVCHIPGGTFPDWFKARSKQECRLRMGFPMGAKILGFSSSTSHFDLEIVLKALKRVAAEYPDVMLVITGKARKAVREMVREFEVEAQVHFTGYVSLEALPWYLGCADLFLLPMADRPYNWGRWPNKMCEYLSLGRPTVANPVGDIKSLFEKEQVGLLADWDAEDFAAKILHLLHNPNLAARLGEQARLVAVNLYDWRKLGADLEAFYFRVLESREEGPRVGEPLADDDVGKLAGSHPHSTGGSSIRQWLIAILKHYFLRAHLVS</sequence>
<dbReference type="PANTHER" id="PTHR12526">
    <property type="entry name" value="GLYCOSYLTRANSFERASE"/>
    <property type="match status" value="1"/>
</dbReference>
<name>A0A6V8N942_9BACT</name>
<organism evidence="3 4">
    <name type="scientific">Geomonas limicola</name>
    <dbReference type="NCBI Taxonomy" id="2740186"/>
    <lineage>
        <taxon>Bacteria</taxon>
        <taxon>Pseudomonadati</taxon>
        <taxon>Thermodesulfobacteriota</taxon>
        <taxon>Desulfuromonadia</taxon>
        <taxon>Geobacterales</taxon>
        <taxon>Geobacteraceae</taxon>
        <taxon>Geomonas</taxon>
    </lineage>
</organism>
<dbReference type="PANTHER" id="PTHR12526:SF600">
    <property type="entry name" value="GLYCOSYL TRANSFERASE GROUP 1"/>
    <property type="match status" value="1"/>
</dbReference>
<keyword evidence="4" id="KW-1185">Reference proteome</keyword>
<protein>
    <recommendedName>
        <fullName evidence="2">Glycosyltransferase subfamily 4-like N-terminal domain-containing protein</fullName>
    </recommendedName>
</protein>
<comment type="caution">
    <text evidence="3">The sequence shown here is derived from an EMBL/GenBank/DDBJ whole genome shotgun (WGS) entry which is preliminary data.</text>
</comment>
<dbReference type="Pfam" id="PF13692">
    <property type="entry name" value="Glyco_trans_1_4"/>
    <property type="match status" value="1"/>
</dbReference>
<evidence type="ECO:0000259" key="2">
    <source>
        <dbReference type="Pfam" id="PF13439"/>
    </source>
</evidence>
<accession>A0A6V8N942</accession>
<evidence type="ECO:0000313" key="3">
    <source>
        <dbReference type="EMBL" id="GFO68950.1"/>
    </source>
</evidence>
<dbReference type="Pfam" id="PF13439">
    <property type="entry name" value="Glyco_transf_4"/>
    <property type="match status" value="1"/>
</dbReference>
<dbReference type="AlphaFoldDB" id="A0A6V8N942"/>
<dbReference type="GO" id="GO:0016757">
    <property type="term" value="F:glycosyltransferase activity"/>
    <property type="evidence" value="ECO:0007669"/>
    <property type="project" value="UniProtKB-ARBA"/>
</dbReference>
<gene>
    <name evidence="3" type="ORF">GMLC_25290</name>
</gene>
<dbReference type="SUPFAM" id="SSF53756">
    <property type="entry name" value="UDP-Glycosyltransferase/glycogen phosphorylase"/>
    <property type="match status" value="1"/>
</dbReference>
<dbReference type="CDD" id="cd03794">
    <property type="entry name" value="GT4_WbuB-like"/>
    <property type="match status" value="1"/>
</dbReference>
<evidence type="ECO:0000256" key="1">
    <source>
        <dbReference type="SAM" id="MobiDB-lite"/>
    </source>
</evidence>
<feature type="region of interest" description="Disordered" evidence="1">
    <location>
        <begin position="402"/>
        <end position="426"/>
    </location>
</feature>
<evidence type="ECO:0000313" key="4">
    <source>
        <dbReference type="Proteomes" id="UP000587586"/>
    </source>
</evidence>
<dbReference type="RefSeq" id="WP_183361510.1">
    <property type="nucleotide sequence ID" value="NZ_BLXZ01000005.1"/>
</dbReference>
<dbReference type="Gene3D" id="3.40.50.2000">
    <property type="entry name" value="Glycogen Phosphorylase B"/>
    <property type="match status" value="2"/>
</dbReference>
<proteinExistence type="predicted"/>
<reference evidence="4" key="1">
    <citation type="submission" date="2020-06" db="EMBL/GenBank/DDBJ databases">
        <title>Draft genomic sequecing of Geomonas sp. Red745.</title>
        <authorList>
            <person name="Itoh H."/>
            <person name="Xu Z.X."/>
            <person name="Ushijima N."/>
            <person name="Masuda Y."/>
            <person name="Shiratori Y."/>
            <person name="Senoo K."/>
        </authorList>
    </citation>
    <scope>NUCLEOTIDE SEQUENCE [LARGE SCALE GENOMIC DNA]</scope>
    <source>
        <strain evidence="4">Red745</strain>
    </source>
</reference>
<feature type="domain" description="Glycosyltransferase subfamily 4-like N-terminal" evidence="2">
    <location>
        <begin position="24"/>
        <end position="192"/>
    </location>
</feature>
<dbReference type="EMBL" id="BLXZ01000005">
    <property type="protein sequence ID" value="GFO68950.1"/>
    <property type="molecule type" value="Genomic_DNA"/>
</dbReference>